<evidence type="ECO:0000313" key="1">
    <source>
        <dbReference type="EMBL" id="GGE54836.1"/>
    </source>
</evidence>
<protein>
    <submittedName>
        <fullName evidence="1">Uncharacterized protein</fullName>
    </submittedName>
</protein>
<keyword evidence="2" id="KW-1185">Reference proteome</keyword>
<accession>A0A8J2YNK0</accession>
<dbReference type="EMBL" id="BMIR01000027">
    <property type="protein sequence ID" value="GGE54836.1"/>
    <property type="molecule type" value="Genomic_DNA"/>
</dbReference>
<gene>
    <name evidence="1" type="ORF">GCM10011391_37280</name>
</gene>
<reference evidence="1" key="1">
    <citation type="journal article" date="2014" name="Int. J. Syst. Evol. Microbiol.">
        <title>Complete genome sequence of Corynebacterium casei LMG S-19264T (=DSM 44701T), isolated from a smear-ripened cheese.</title>
        <authorList>
            <consortium name="US DOE Joint Genome Institute (JGI-PGF)"/>
            <person name="Walter F."/>
            <person name="Albersmeier A."/>
            <person name="Kalinowski J."/>
            <person name="Ruckert C."/>
        </authorList>
    </citation>
    <scope>NUCLEOTIDE SEQUENCE</scope>
    <source>
        <strain evidence="1">CGMCC 1.15371</strain>
    </source>
</reference>
<sequence>MKFIEGMKNGEDKFYDMQLFTSAKKFCYIPETVYMYRTRDDNDNLSMTQQDMESTILNDCKAANLVKNLLTKDQFEMFQINAMRSILWKLIDPSFNSLPLSKKFFLLKSIRPIILSYNPELIKKYFKLEYPFISLLSKGYIDLAKEYIQIHISRKYWYLEGKSLLKIYSKQRKMLNSRSWKMTKVLRVINNKKTN</sequence>
<evidence type="ECO:0000313" key="2">
    <source>
        <dbReference type="Proteomes" id="UP000628775"/>
    </source>
</evidence>
<organism evidence="1 2">
    <name type="scientific">Pullulanibacillus camelliae</name>
    <dbReference type="NCBI Taxonomy" id="1707096"/>
    <lineage>
        <taxon>Bacteria</taxon>
        <taxon>Bacillati</taxon>
        <taxon>Bacillota</taxon>
        <taxon>Bacilli</taxon>
        <taxon>Bacillales</taxon>
        <taxon>Sporolactobacillaceae</taxon>
        <taxon>Pullulanibacillus</taxon>
    </lineage>
</organism>
<comment type="caution">
    <text evidence="1">The sequence shown here is derived from an EMBL/GenBank/DDBJ whole genome shotgun (WGS) entry which is preliminary data.</text>
</comment>
<proteinExistence type="predicted"/>
<reference evidence="1" key="2">
    <citation type="submission" date="2020-09" db="EMBL/GenBank/DDBJ databases">
        <authorList>
            <person name="Sun Q."/>
            <person name="Zhou Y."/>
        </authorList>
    </citation>
    <scope>NUCLEOTIDE SEQUENCE</scope>
    <source>
        <strain evidence="1">CGMCC 1.15371</strain>
    </source>
</reference>
<dbReference type="AlphaFoldDB" id="A0A8J2YNK0"/>
<dbReference type="RefSeq" id="WP_188698384.1">
    <property type="nucleotide sequence ID" value="NZ_BMIR01000027.1"/>
</dbReference>
<dbReference type="Proteomes" id="UP000628775">
    <property type="component" value="Unassembled WGS sequence"/>
</dbReference>
<name>A0A8J2YNK0_9BACL</name>